<keyword evidence="2" id="KW-0472">Membrane</keyword>
<evidence type="ECO:0000256" key="1">
    <source>
        <dbReference type="SAM" id="MobiDB-lite"/>
    </source>
</evidence>
<protein>
    <submittedName>
        <fullName evidence="4">PH domain-containing protein</fullName>
    </submittedName>
</protein>
<feature type="transmembrane region" description="Helical" evidence="2">
    <location>
        <begin position="64"/>
        <end position="84"/>
    </location>
</feature>
<feature type="region of interest" description="Disordered" evidence="1">
    <location>
        <begin position="171"/>
        <end position="242"/>
    </location>
</feature>
<sequence length="242" mass="26914">MPTAPRVNARKNQDLKRYILPTEKVVVATRLHWASLLEPAATTVGVFLFVALVVTAAPRSVQPVAEWLWVLWFAALGRFVFRWFEWRHEWFVATDRRLLLLYGLVIHKVAMMPLTKVTDMGYSRTPAGQILGYGRFVMESAGQDQALRQVDHVPQPDATYRVLCSEIFRPQPARDPARPGTGADGATAWPPVVVPGRPAPEPRHPTTQPIPVVGSGPTPPPPPPSAHDLGWDPPPPYDSHPR</sequence>
<name>A0A4P6EL93_9MICO</name>
<evidence type="ECO:0000256" key="2">
    <source>
        <dbReference type="SAM" id="Phobius"/>
    </source>
</evidence>
<dbReference type="AlphaFoldDB" id="A0A4P6EL93"/>
<dbReference type="OrthoDB" id="3354538at2"/>
<evidence type="ECO:0000313" key="4">
    <source>
        <dbReference type="EMBL" id="QAY63135.1"/>
    </source>
</evidence>
<dbReference type="PANTHER" id="PTHR37938">
    <property type="entry name" value="BLL0215 PROTEIN"/>
    <property type="match status" value="1"/>
</dbReference>
<dbReference type="PANTHER" id="PTHR37938:SF1">
    <property type="entry name" value="BLL0215 PROTEIN"/>
    <property type="match status" value="1"/>
</dbReference>
<feature type="domain" description="YdbS-like PH" evidence="3">
    <location>
        <begin position="86"/>
        <end position="157"/>
    </location>
</feature>
<feature type="transmembrane region" description="Helical" evidence="2">
    <location>
        <begin position="96"/>
        <end position="114"/>
    </location>
</feature>
<evidence type="ECO:0000259" key="3">
    <source>
        <dbReference type="Pfam" id="PF03703"/>
    </source>
</evidence>
<gene>
    <name evidence="4" type="ORF">ET495_07640</name>
</gene>
<dbReference type="EMBL" id="CP035495">
    <property type="protein sequence ID" value="QAY63135.1"/>
    <property type="molecule type" value="Genomic_DNA"/>
</dbReference>
<reference evidence="4 5" key="1">
    <citation type="submission" date="2019-01" db="EMBL/GenBank/DDBJ databases">
        <title>Genome sequencing of strain 2JSPR-7.</title>
        <authorList>
            <person name="Heo J."/>
            <person name="Kim S.-J."/>
            <person name="Kim J.-S."/>
            <person name="Hong S.-B."/>
            <person name="Kwon S.-W."/>
        </authorList>
    </citation>
    <scope>NUCLEOTIDE SEQUENCE [LARGE SCALE GENOMIC DNA]</scope>
    <source>
        <strain evidence="4 5">2JSPR-7</strain>
    </source>
</reference>
<accession>A0A4P6EL93</accession>
<organism evidence="4 5">
    <name type="scientific">Xylanimonas allomyrinae</name>
    <dbReference type="NCBI Taxonomy" id="2509459"/>
    <lineage>
        <taxon>Bacteria</taxon>
        <taxon>Bacillati</taxon>
        <taxon>Actinomycetota</taxon>
        <taxon>Actinomycetes</taxon>
        <taxon>Micrococcales</taxon>
        <taxon>Promicromonosporaceae</taxon>
        <taxon>Xylanimonas</taxon>
    </lineage>
</organism>
<feature type="transmembrane region" description="Helical" evidence="2">
    <location>
        <begin position="40"/>
        <end position="57"/>
    </location>
</feature>
<proteinExistence type="predicted"/>
<dbReference type="RefSeq" id="WP_129203953.1">
    <property type="nucleotide sequence ID" value="NZ_CP035495.1"/>
</dbReference>
<dbReference type="KEGG" id="xyl:ET495_07640"/>
<dbReference type="Pfam" id="PF03703">
    <property type="entry name" value="bPH_2"/>
    <property type="match status" value="1"/>
</dbReference>
<evidence type="ECO:0000313" key="5">
    <source>
        <dbReference type="Proteomes" id="UP000291758"/>
    </source>
</evidence>
<feature type="compositionally biased region" description="Pro residues" evidence="1">
    <location>
        <begin position="232"/>
        <end position="242"/>
    </location>
</feature>
<keyword evidence="5" id="KW-1185">Reference proteome</keyword>
<keyword evidence="2" id="KW-0812">Transmembrane</keyword>
<keyword evidence="2" id="KW-1133">Transmembrane helix</keyword>
<dbReference type="InterPro" id="IPR005182">
    <property type="entry name" value="YdbS-like_PH"/>
</dbReference>
<dbReference type="Proteomes" id="UP000291758">
    <property type="component" value="Chromosome"/>
</dbReference>